<organism evidence="1 2">
    <name type="scientific">Streptomyces gottesmaniae</name>
    <dbReference type="NCBI Taxonomy" id="3075518"/>
    <lineage>
        <taxon>Bacteria</taxon>
        <taxon>Bacillati</taxon>
        <taxon>Actinomycetota</taxon>
        <taxon>Actinomycetes</taxon>
        <taxon>Kitasatosporales</taxon>
        <taxon>Streptomycetaceae</taxon>
        <taxon>Streptomyces</taxon>
    </lineage>
</organism>
<evidence type="ECO:0000313" key="2">
    <source>
        <dbReference type="Proteomes" id="UP001180737"/>
    </source>
</evidence>
<name>A0ABU2Z667_9ACTN</name>
<proteinExistence type="predicted"/>
<dbReference type="Proteomes" id="UP001180737">
    <property type="component" value="Unassembled WGS sequence"/>
</dbReference>
<evidence type="ECO:0000313" key="1">
    <source>
        <dbReference type="EMBL" id="MDT0571139.1"/>
    </source>
</evidence>
<comment type="caution">
    <text evidence="1">The sequence shown here is derived from an EMBL/GenBank/DDBJ whole genome shotgun (WGS) entry which is preliminary data.</text>
</comment>
<reference evidence="1" key="1">
    <citation type="submission" date="2024-05" db="EMBL/GenBank/DDBJ databases">
        <title>30 novel species of actinomycetes from the DSMZ collection.</title>
        <authorList>
            <person name="Nouioui I."/>
        </authorList>
    </citation>
    <scope>NUCLEOTIDE SEQUENCE</scope>
    <source>
        <strain evidence="1">DSM 3412</strain>
    </source>
</reference>
<keyword evidence="2" id="KW-1185">Reference proteome</keyword>
<gene>
    <name evidence="1" type="ORF">RM704_27360</name>
</gene>
<accession>A0ABU2Z667</accession>
<dbReference type="RefSeq" id="WP_202808163.1">
    <property type="nucleotide sequence ID" value="NZ_JAVRFJ010000026.1"/>
</dbReference>
<protein>
    <submittedName>
        <fullName evidence="1">Uncharacterized protein</fullName>
    </submittedName>
</protein>
<sequence>MAHEAPDDAEAVTMAVLFAPEPDTWGLRGDPHLWRAMRDRLSHAEVPPSPDEATALLRATFDDLTALDRADAEASAVYREQYAHGGMSSGMIHLDTWRTRLLPLLAERARALLGE</sequence>
<dbReference type="EMBL" id="JAVRFJ010000026">
    <property type="protein sequence ID" value="MDT0571139.1"/>
    <property type="molecule type" value="Genomic_DNA"/>
</dbReference>